<name>A0A4V5N2B2_9ACTN</name>
<gene>
    <name evidence="2" type="ORF">FCI23_03795</name>
</gene>
<protein>
    <submittedName>
        <fullName evidence="2">DUF397 domain-containing protein</fullName>
    </submittedName>
</protein>
<accession>A0A4V5N2B2</accession>
<proteinExistence type="predicted"/>
<dbReference type="RefSeq" id="WP_136721977.1">
    <property type="nucleotide sequence ID" value="NZ_SUMC01000002.1"/>
</dbReference>
<evidence type="ECO:0000313" key="2">
    <source>
        <dbReference type="EMBL" id="TKA13109.1"/>
    </source>
</evidence>
<dbReference type="OrthoDB" id="4570646at2"/>
<dbReference type="AlphaFoldDB" id="A0A4V5N2B2"/>
<feature type="domain" description="DUF397" evidence="1">
    <location>
        <begin position="11"/>
        <end position="67"/>
    </location>
</feature>
<dbReference type="Pfam" id="PF04149">
    <property type="entry name" value="DUF397"/>
    <property type="match status" value="1"/>
</dbReference>
<dbReference type="Proteomes" id="UP000305778">
    <property type="component" value="Unassembled WGS sequence"/>
</dbReference>
<comment type="caution">
    <text evidence="2">The sequence shown here is derived from an EMBL/GenBank/DDBJ whole genome shotgun (WGS) entry which is preliminary data.</text>
</comment>
<keyword evidence="3" id="KW-1185">Reference proteome</keyword>
<organism evidence="2 3">
    <name type="scientific">Actinacidiphila oryziradicis</name>
    <dbReference type="NCBI Taxonomy" id="2571141"/>
    <lineage>
        <taxon>Bacteria</taxon>
        <taxon>Bacillati</taxon>
        <taxon>Actinomycetota</taxon>
        <taxon>Actinomycetes</taxon>
        <taxon>Kitasatosporales</taxon>
        <taxon>Streptomycetaceae</taxon>
        <taxon>Actinacidiphila</taxon>
    </lineage>
</organism>
<sequence>MSHITFERSRARWERSSYSGGEGGQCVEFARDFAASGIVPVRDSKDPEGPAIVTSPGSWTSFVSAVRSGGLADL</sequence>
<reference evidence="2 3" key="1">
    <citation type="submission" date="2019-04" db="EMBL/GenBank/DDBJ databases">
        <title>Streptomyces oryziradicis sp. nov., a novel actinomycete isolated from rhizosphere soil of rice (Oryza sativa L.).</title>
        <authorList>
            <person name="Li C."/>
        </authorList>
    </citation>
    <scope>NUCLEOTIDE SEQUENCE [LARGE SCALE GENOMIC DNA]</scope>
    <source>
        <strain evidence="2 3">NEAU-C40</strain>
    </source>
</reference>
<dbReference type="EMBL" id="SUMC01000002">
    <property type="protein sequence ID" value="TKA13109.1"/>
    <property type="molecule type" value="Genomic_DNA"/>
</dbReference>
<evidence type="ECO:0000259" key="1">
    <source>
        <dbReference type="Pfam" id="PF04149"/>
    </source>
</evidence>
<dbReference type="InterPro" id="IPR007278">
    <property type="entry name" value="DUF397"/>
</dbReference>
<evidence type="ECO:0000313" key="3">
    <source>
        <dbReference type="Proteomes" id="UP000305778"/>
    </source>
</evidence>